<keyword evidence="2" id="KW-1185">Reference proteome</keyword>
<gene>
    <name evidence="1" type="ORF">SAMN06295955_11549</name>
</gene>
<dbReference type="Proteomes" id="UP000198339">
    <property type="component" value="Unassembled WGS sequence"/>
</dbReference>
<sequence length="36" mass="3783">MALRPKRIAGAVRKDGKLIPIEEGEAVPPPKDDSAG</sequence>
<organism evidence="1 2">
    <name type="scientific">Sphingopyxis indica</name>
    <dbReference type="NCBI Taxonomy" id="436663"/>
    <lineage>
        <taxon>Bacteria</taxon>
        <taxon>Pseudomonadati</taxon>
        <taxon>Pseudomonadota</taxon>
        <taxon>Alphaproteobacteria</taxon>
        <taxon>Sphingomonadales</taxon>
        <taxon>Sphingomonadaceae</taxon>
        <taxon>Sphingopyxis</taxon>
    </lineage>
</organism>
<reference evidence="1 2" key="1">
    <citation type="submission" date="2017-06" db="EMBL/GenBank/DDBJ databases">
        <authorList>
            <person name="Kim H.J."/>
            <person name="Triplett B.A."/>
        </authorList>
    </citation>
    <scope>NUCLEOTIDE SEQUENCE [LARGE SCALE GENOMIC DNA]</scope>
    <source>
        <strain evidence="1 2">DS15</strain>
    </source>
</reference>
<accession>A0A239KMR3</accession>
<dbReference type="AlphaFoldDB" id="A0A239KMR3"/>
<dbReference type="EMBL" id="FZPA01000015">
    <property type="protein sequence ID" value="SNT19345.1"/>
    <property type="molecule type" value="Genomic_DNA"/>
</dbReference>
<evidence type="ECO:0000313" key="1">
    <source>
        <dbReference type="EMBL" id="SNT19345.1"/>
    </source>
</evidence>
<proteinExistence type="predicted"/>
<protein>
    <submittedName>
        <fullName evidence="1">Uncharacterized protein</fullName>
    </submittedName>
</protein>
<name>A0A239KMR3_9SPHN</name>
<evidence type="ECO:0000313" key="2">
    <source>
        <dbReference type="Proteomes" id="UP000198339"/>
    </source>
</evidence>